<dbReference type="FunFam" id="3.40.50.300:FF:000608">
    <property type="entry name" value="Mov10 RISC complex RNA helicase"/>
    <property type="match status" value="1"/>
</dbReference>
<protein>
    <recommendedName>
        <fullName evidence="3">RNA helicase</fullName>
        <ecNumber evidence="3">3.6.4.13</ecNumber>
    </recommendedName>
</protein>
<dbReference type="CDD" id="cd18808">
    <property type="entry name" value="SF1_C_Upf1"/>
    <property type="match status" value="1"/>
</dbReference>
<evidence type="ECO:0000256" key="8">
    <source>
        <dbReference type="ARBA" id="ARBA00022840"/>
    </source>
</evidence>
<dbReference type="GO" id="GO:0005524">
    <property type="term" value="F:ATP binding"/>
    <property type="evidence" value="ECO:0007669"/>
    <property type="project" value="UniProtKB-KW"/>
</dbReference>
<evidence type="ECO:0000256" key="2">
    <source>
        <dbReference type="ARBA" id="ARBA00005601"/>
    </source>
</evidence>
<feature type="domain" description="DNA2/NAM7 helicase helicase" evidence="12">
    <location>
        <begin position="576"/>
        <end position="658"/>
    </location>
</feature>
<dbReference type="InterPro" id="IPR047187">
    <property type="entry name" value="SF1_C_Upf1"/>
</dbReference>
<keyword evidence="4" id="KW-0963">Cytoplasm</keyword>
<dbReference type="GO" id="GO:0031047">
    <property type="term" value="P:regulatory ncRNA-mediated gene silencing"/>
    <property type="evidence" value="ECO:0007669"/>
    <property type="project" value="UniProtKB-KW"/>
</dbReference>
<dbReference type="InterPro" id="IPR049077">
    <property type="entry name" value="MOV-10_Ig-like"/>
</dbReference>
<name>A0A9F5I9D6_PYTBI</name>
<dbReference type="CDD" id="cd18038">
    <property type="entry name" value="DEXXQc_Helz-like"/>
    <property type="match status" value="1"/>
</dbReference>
<dbReference type="FunFam" id="3.40.50.300:FF:001941">
    <property type="entry name" value="Mov10 RISC complex RNA helicase"/>
    <property type="match status" value="1"/>
</dbReference>
<evidence type="ECO:0000313" key="18">
    <source>
        <dbReference type="RefSeq" id="XP_025018775.1"/>
    </source>
</evidence>
<evidence type="ECO:0000313" key="17">
    <source>
        <dbReference type="Proteomes" id="UP000695026"/>
    </source>
</evidence>
<dbReference type="GO" id="GO:0000932">
    <property type="term" value="C:P-body"/>
    <property type="evidence" value="ECO:0007669"/>
    <property type="project" value="UniProtKB-SubCell"/>
</dbReference>
<evidence type="ECO:0000259" key="16">
    <source>
        <dbReference type="Pfam" id="PF21635"/>
    </source>
</evidence>
<keyword evidence="8" id="KW-0067">ATP-binding</keyword>
<keyword evidence="9" id="KW-0694">RNA-binding</keyword>
<evidence type="ECO:0000256" key="11">
    <source>
        <dbReference type="ARBA" id="ARBA00047984"/>
    </source>
</evidence>
<dbReference type="Pfam" id="PF21633">
    <property type="entry name" value="MOV-10_Ig-like"/>
    <property type="match status" value="1"/>
</dbReference>
<evidence type="ECO:0000256" key="4">
    <source>
        <dbReference type="ARBA" id="ARBA00022490"/>
    </source>
</evidence>
<feature type="domain" description="Helicase MOV-10 helical" evidence="16">
    <location>
        <begin position="257"/>
        <end position="324"/>
    </location>
</feature>
<feature type="domain" description="Helicase MOV-10-like beta-barrel" evidence="15">
    <location>
        <begin position="325"/>
        <end position="412"/>
    </location>
</feature>
<reference evidence="18" key="1">
    <citation type="submission" date="2025-08" db="UniProtKB">
        <authorList>
            <consortium name="RefSeq"/>
        </authorList>
    </citation>
    <scope>IDENTIFICATION</scope>
    <source>
        <tissue evidence="18">Liver</tissue>
    </source>
</reference>
<keyword evidence="10" id="KW-0943">RNA-mediated gene silencing</keyword>
<dbReference type="InterPro" id="IPR041679">
    <property type="entry name" value="DNA2/NAM7-like_C"/>
</dbReference>
<dbReference type="InterPro" id="IPR027417">
    <property type="entry name" value="P-loop_NTPase"/>
</dbReference>
<accession>A0A9F5I9D6</accession>
<dbReference type="InterPro" id="IPR041677">
    <property type="entry name" value="DNA2/NAM7_AAA_11"/>
</dbReference>
<sequence>MEGELKIAVALLKTDNIKRPNFSSVLYVLVMSNRAIICKDYVRFVQVKKKVKLIDQYWKPKNDAGAGDHPTQDKSTFSNPLPLGSRVKARSEFVSSKNGVKIISEYDKPNGRIRFNISPKQSLLIKIEVKNCGTNEVMLERYILNKRCKFTFVVPELPSPVKLLPGSVHSVLITCQVPDNGFFHVTMRFDFTSEQTGEFIIGRFVDAVASTKLEKQLGPSEPYQPYQVKLHKPQLITIEDGFPPDNTLGFELEQKPLGHYKYPKDLKDLIPCLNKDYAPNDGTGDKIDQLQSSLKATLEFDNYSEKFCLLLHLEEIQMEVDIHRYDMKKASMFIDKHNKKLLVLKAPGVAENRPSVLKGDHLFVSSVEGHTKYPVTLYKGYVHAVELAEIKLGFSEKLRDQFIDNMKFDVTFSFSRLPLRIQHRAAILAQERKLSHLLFPFFSHEKLLLSPSEKLRLYDSSLEKNEEQKRAVYQVVSGISRPAPYLIFGPPGTGKTVTMVEAIKQVLHCIKGAHVLACAPSNSASDLLCQLLMKHLDNRSIYRMNASSRDYRTVPEEIKPVCNWDKAKNCPTFPSKAKLQNYQVIITTLLTAGRLVSADFPQGHFSHVFIDESGHAMEPESLIAVSGILAMMDPETNVSGGQLVLAGDPQQLGPILRSPLAVKHGLGLSLLERLMRYNPLYQKMNGKYDSRFVTMLLRNYRSHAAILEFPNLKFYDGALKECAEHLITHSYCNWEELVTKEFPIIFHGVCGEDQREGKSPSFFNTAEISVLIGYLKKLLENQGKGGQPKIAPKEIGIITPYRKQVEKIRQAINMELKSLMNIKDLKVGSVEEFQGQERRVVLISTVRSSSNYFGIDEEFNLGFLSNPKRLNVSITRAKALLIIVGNPVTLSKDPYWNEFLAHCREGYRGYQHSGVEDEILVSEFSSLNLDVQPVDNSQQESYLQQQVEPEWRYEH</sequence>
<comment type="subcellular location">
    <subcellularLocation>
        <location evidence="1">Cytoplasm</location>
        <location evidence="1">P-body</location>
    </subcellularLocation>
</comment>
<dbReference type="GeneID" id="103048054"/>
<dbReference type="EC" id="3.6.4.13" evidence="3"/>
<comment type="catalytic activity">
    <reaction evidence="11">
        <text>ATP + H2O = ADP + phosphate + H(+)</text>
        <dbReference type="Rhea" id="RHEA:13065"/>
        <dbReference type="ChEBI" id="CHEBI:15377"/>
        <dbReference type="ChEBI" id="CHEBI:15378"/>
        <dbReference type="ChEBI" id="CHEBI:30616"/>
        <dbReference type="ChEBI" id="CHEBI:43474"/>
        <dbReference type="ChEBI" id="CHEBI:456216"/>
        <dbReference type="EC" id="3.6.4.13"/>
    </reaction>
</comment>
<dbReference type="Pfam" id="PF21634">
    <property type="entry name" value="MOV-10_beta-barrel"/>
    <property type="match status" value="1"/>
</dbReference>
<evidence type="ECO:0000256" key="5">
    <source>
        <dbReference type="ARBA" id="ARBA00022741"/>
    </source>
</evidence>
<evidence type="ECO:0000259" key="14">
    <source>
        <dbReference type="Pfam" id="PF21633"/>
    </source>
</evidence>
<dbReference type="SUPFAM" id="SSF52540">
    <property type="entry name" value="P-loop containing nucleoside triphosphate hydrolases"/>
    <property type="match status" value="1"/>
</dbReference>
<dbReference type="GO" id="GO:0003723">
    <property type="term" value="F:RNA binding"/>
    <property type="evidence" value="ECO:0007669"/>
    <property type="project" value="UniProtKB-KW"/>
</dbReference>
<dbReference type="Pfam" id="PF21635">
    <property type="entry name" value="Mov-10_helical"/>
    <property type="match status" value="1"/>
</dbReference>
<evidence type="ECO:0000256" key="3">
    <source>
        <dbReference type="ARBA" id="ARBA00012552"/>
    </source>
</evidence>
<dbReference type="Pfam" id="PF13087">
    <property type="entry name" value="AAA_12"/>
    <property type="match status" value="1"/>
</dbReference>
<evidence type="ECO:0000256" key="9">
    <source>
        <dbReference type="ARBA" id="ARBA00022884"/>
    </source>
</evidence>
<evidence type="ECO:0000256" key="1">
    <source>
        <dbReference type="ARBA" id="ARBA00004201"/>
    </source>
</evidence>
<keyword evidence="6" id="KW-0378">Hydrolase</keyword>
<dbReference type="AlphaFoldDB" id="A0A9F5I9D6"/>
<feature type="domain" description="Helicase MOV-10 Ig-like" evidence="14">
    <location>
        <begin position="90"/>
        <end position="208"/>
    </location>
</feature>
<dbReference type="GO" id="GO:0016787">
    <property type="term" value="F:hydrolase activity"/>
    <property type="evidence" value="ECO:0007669"/>
    <property type="project" value="UniProtKB-KW"/>
</dbReference>
<dbReference type="InterPro" id="IPR049080">
    <property type="entry name" value="MOV-10-like_beta-barrel"/>
</dbReference>
<dbReference type="PANTHER" id="PTHR45418:SF1">
    <property type="entry name" value="CANCER_TESTIS ANTIGEN 55"/>
    <property type="match status" value="1"/>
</dbReference>
<evidence type="ECO:0000256" key="10">
    <source>
        <dbReference type="ARBA" id="ARBA00023158"/>
    </source>
</evidence>
<gene>
    <name evidence="18" type="primary">MOV10</name>
</gene>
<feature type="domain" description="DNA2/NAM7 helicase helicase" evidence="12">
    <location>
        <begin position="465"/>
        <end position="566"/>
    </location>
</feature>
<evidence type="ECO:0000259" key="13">
    <source>
        <dbReference type="Pfam" id="PF13087"/>
    </source>
</evidence>
<keyword evidence="7 18" id="KW-0347">Helicase</keyword>
<feature type="domain" description="DNA2/NAM7 helicase-like C-terminal" evidence="13">
    <location>
        <begin position="668"/>
        <end position="886"/>
    </location>
</feature>
<dbReference type="RefSeq" id="XP_025018775.1">
    <property type="nucleotide sequence ID" value="XM_025163007.1"/>
</dbReference>
<evidence type="ECO:0000259" key="12">
    <source>
        <dbReference type="Pfam" id="PF13086"/>
    </source>
</evidence>
<evidence type="ECO:0000256" key="6">
    <source>
        <dbReference type="ARBA" id="ARBA00022801"/>
    </source>
</evidence>
<dbReference type="GO" id="GO:0032574">
    <property type="term" value="F:5'-3' RNA helicase activity"/>
    <property type="evidence" value="ECO:0007669"/>
    <property type="project" value="InterPro"/>
</dbReference>
<evidence type="ECO:0000256" key="7">
    <source>
        <dbReference type="ARBA" id="ARBA00022806"/>
    </source>
</evidence>
<dbReference type="InterPro" id="IPR049079">
    <property type="entry name" value="Mov-10_helical"/>
</dbReference>
<dbReference type="Pfam" id="PF13086">
    <property type="entry name" value="AAA_11"/>
    <property type="match status" value="2"/>
</dbReference>
<dbReference type="CTD" id="4343"/>
<keyword evidence="5" id="KW-0547">Nucleotide-binding</keyword>
<dbReference type="InterPro" id="IPR026122">
    <property type="entry name" value="MOV-10/SDE3_DEXXQ/H-box"/>
</dbReference>
<dbReference type="Gene3D" id="3.40.50.300">
    <property type="entry name" value="P-loop containing nucleotide triphosphate hydrolases"/>
    <property type="match status" value="2"/>
</dbReference>
<keyword evidence="17" id="KW-1185">Reference proteome</keyword>
<proteinExistence type="inferred from homology"/>
<evidence type="ECO:0000259" key="15">
    <source>
        <dbReference type="Pfam" id="PF21634"/>
    </source>
</evidence>
<comment type="similarity">
    <text evidence="2">Belongs to the DNA2/NAM7 helicase family. SDE3 subfamily.</text>
</comment>
<dbReference type="Proteomes" id="UP000695026">
    <property type="component" value="Unplaced"/>
</dbReference>
<dbReference type="PANTHER" id="PTHR45418">
    <property type="entry name" value="CANCER/TESTIS ANTIGEN 55"/>
    <property type="match status" value="1"/>
</dbReference>
<organism evidence="17 18">
    <name type="scientific">Python bivittatus</name>
    <name type="common">Burmese python</name>
    <name type="synonym">Python molurus bivittatus</name>
    <dbReference type="NCBI Taxonomy" id="176946"/>
    <lineage>
        <taxon>Eukaryota</taxon>
        <taxon>Metazoa</taxon>
        <taxon>Chordata</taxon>
        <taxon>Craniata</taxon>
        <taxon>Vertebrata</taxon>
        <taxon>Euteleostomi</taxon>
        <taxon>Lepidosauria</taxon>
        <taxon>Squamata</taxon>
        <taxon>Bifurcata</taxon>
        <taxon>Unidentata</taxon>
        <taxon>Episquamata</taxon>
        <taxon>Toxicofera</taxon>
        <taxon>Serpentes</taxon>
        <taxon>Henophidia</taxon>
        <taxon>Pythonidae</taxon>
        <taxon>Python</taxon>
    </lineage>
</organism>